<dbReference type="Gene3D" id="3.30.1330.40">
    <property type="entry name" value="RutC-like"/>
    <property type="match status" value="1"/>
</dbReference>
<evidence type="ECO:0000313" key="3">
    <source>
        <dbReference type="Proteomes" id="UP001321766"/>
    </source>
</evidence>
<dbReference type="InterPro" id="IPR006175">
    <property type="entry name" value="YjgF/YER057c/UK114"/>
</dbReference>
<proteinExistence type="inferred from homology"/>
<accession>A0ABM8B8X2</accession>
<dbReference type="Proteomes" id="UP001321766">
    <property type="component" value="Chromosome"/>
</dbReference>
<comment type="similarity">
    <text evidence="1">Belongs to the RutC family.</text>
</comment>
<name>A0ABM8B8X2_9BIFI</name>
<gene>
    <name evidence="2" type="ORF">KIM372_12440</name>
</gene>
<dbReference type="NCBIfam" id="TIGR00004">
    <property type="entry name" value="Rid family detoxifying hydrolase"/>
    <property type="match status" value="1"/>
</dbReference>
<keyword evidence="3" id="KW-1185">Reference proteome</keyword>
<dbReference type="PANTHER" id="PTHR11803:SF39">
    <property type="entry name" value="2-IMINOBUTANOATE_2-IMINOPROPANOATE DEAMINASE"/>
    <property type="match status" value="1"/>
</dbReference>
<sequence length="115" mass="12662">MAGAAPYSAWRQQANTYYVSGQLPIDPKTGKFPSGIAAQTQTALENLERVTAEFNCSRQDVVKTTVFLRNFDDFASMNEVYARFFADPYPARSAFAVADLMPGADIEIEAIVAKQ</sequence>
<dbReference type="PANTHER" id="PTHR11803">
    <property type="entry name" value="2-IMINOBUTANOATE/2-IMINOPROPANOATE DEAMINASE RIDA"/>
    <property type="match status" value="1"/>
</dbReference>
<dbReference type="Pfam" id="PF01042">
    <property type="entry name" value="Ribonuc_L-PSP"/>
    <property type="match status" value="1"/>
</dbReference>
<dbReference type="PROSITE" id="PS01094">
    <property type="entry name" value="UPF0076"/>
    <property type="match status" value="1"/>
</dbReference>
<dbReference type="InterPro" id="IPR006056">
    <property type="entry name" value="RidA"/>
</dbReference>
<dbReference type="InterPro" id="IPR035959">
    <property type="entry name" value="RutC-like_sf"/>
</dbReference>
<dbReference type="EMBL" id="AP026798">
    <property type="protein sequence ID" value="BDR53337.1"/>
    <property type="molecule type" value="Genomic_DNA"/>
</dbReference>
<evidence type="ECO:0000313" key="2">
    <source>
        <dbReference type="EMBL" id="BDR53337.1"/>
    </source>
</evidence>
<organism evidence="2 3">
    <name type="scientific">Bombiscardovia nodaiensis</name>
    <dbReference type="NCBI Taxonomy" id="2932181"/>
    <lineage>
        <taxon>Bacteria</taxon>
        <taxon>Bacillati</taxon>
        <taxon>Actinomycetota</taxon>
        <taxon>Actinomycetes</taxon>
        <taxon>Bifidobacteriales</taxon>
        <taxon>Bifidobacteriaceae</taxon>
        <taxon>Bombiscardovia</taxon>
    </lineage>
</organism>
<dbReference type="CDD" id="cd00448">
    <property type="entry name" value="YjgF_YER057c_UK114_family"/>
    <property type="match status" value="1"/>
</dbReference>
<dbReference type="SUPFAM" id="SSF55298">
    <property type="entry name" value="YjgF-like"/>
    <property type="match status" value="1"/>
</dbReference>
<dbReference type="InterPro" id="IPR019897">
    <property type="entry name" value="RidA_CS"/>
</dbReference>
<reference evidence="2 3" key="1">
    <citation type="journal article" date="2023" name="Microbiol. Spectr.">
        <title>Symbiosis of Carpenter Bees with Uncharacterized Lactic Acid Bacteria Showing NAD Auxotrophy.</title>
        <authorList>
            <person name="Kawasaki S."/>
            <person name="Ozawa K."/>
            <person name="Mori T."/>
            <person name="Yamamoto A."/>
            <person name="Ito M."/>
            <person name="Ohkuma M."/>
            <person name="Sakamoto M."/>
            <person name="Matsutani M."/>
        </authorList>
    </citation>
    <scope>NUCLEOTIDE SEQUENCE [LARGE SCALE GENOMIC DNA]</scope>
    <source>
        <strain evidence="2 3">Kim37-2</strain>
    </source>
</reference>
<protein>
    <submittedName>
        <fullName evidence="2">Reactive intermediate/imine deaminase</fullName>
    </submittedName>
</protein>
<evidence type="ECO:0000256" key="1">
    <source>
        <dbReference type="ARBA" id="ARBA00010552"/>
    </source>
</evidence>